<reference evidence="3 4" key="1">
    <citation type="submission" date="2021-03" db="EMBL/GenBank/DDBJ databases">
        <title>Genomic Encyclopedia of Type Strains, Phase IV (KMG-IV): sequencing the most valuable type-strain genomes for metagenomic binning, comparative biology and taxonomic classification.</title>
        <authorList>
            <person name="Goeker M."/>
        </authorList>
    </citation>
    <scope>NUCLEOTIDE SEQUENCE [LARGE SCALE GENOMIC DNA]</scope>
    <source>
        <strain evidence="3 4">DSM 24738</strain>
    </source>
</reference>
<name>A0ABS4GR73_9BACL</name>
<keyword evidence="2" id="KW-0732">Signal</keyword>
<sequence>MKANKWIITSFLLGSIMVLNTACGTNQDDQNAAGATMSKSSDNHQEITKIPSEDGGESEHDFPLETKNHQGESSYGMGTTVYSMIGSSGLHTEGLSSHLESRLNGTGIGGITVLVMDDAVVLGQVKKEVTSNRYDTTQNKLINGNEGTSAVGPDTRIEGTGTLGTMDKGMYNMPQALKEIRDLLGEDVRILSVTDPAAVSAIDRVKKNFHSPNIPAEQIANDISLIIKNAKTVEEKR</sequence>
<evidence type="ECO:0000256" key="2">
    <source>
        <dbReference type="SAM" id="SignalP"/>
    </source>
</evidence>
<evidence type="ECO:0000256" key="1">
    <source>
        <dbReference type="SAM" id="MobiDB-lite"/>
    </source>
</evidence>
<evidence type="ECO:0000313" key="3">
    <source>
        <dbReference type="EMBL" id="MBP1932380.1"/>
    </source>
</evidence>
<gene>
    <name evidence="3" type="ORF">J2Z37_002381</name>
</gene>
<dbReference type="Proteomes" id="UP001519343">
    <property type="component" value="Unassembled WGS sequence"/>
</dbReference>
<proteinExistence type="predicted"/>
<feature type="region of interest" description="Disordered" evidence="1">
    <location>
        <begin position="30"/>
        <end position="75"/>
    </location>
</feature>
<keyword evidence="4" id="KW-1185">Reference proteome</keyword>
<organism evidence="3 4">
    <name type="scientific">Ammoniphilus resinae</name>
    <dbReference type="NCBI Taxonomy" id="861532"/>
    <lineage>
        <taxon>Bacteria</taxon>
        <taxon>Bacillati</taxon>
        <taxon>Bacillota</taxon>
        <taxon>Bacilli</taxon>
        <taxon>Bacillales</taxon>
        <taxon>Paenibacillaceae</taxon>
        <taxon>Aneurinibacillus group</taxon>
        <taxon>Ammoniphilus</taxon>
    </lineage>
</organism>
<feature type="signal peptide" evidence="2">
    <location>
        <begin position="1"/>
        <end position="21"/>
    </location>
</feature>
<accession>A0ABS4GR73</accession>
<evidence type="ECO:0008006" key="5">
    <source>
        <dbReference type="Google" id="ProtNLM"/>
    </source>
</evidence>
<evidence type="ECO:0000313" key="4">
    <source>
        <dbReference type="Proteomes" id="UP001519343"/>
    </source>
</evidence>
<comment type="caution">
    <text evidence="3">The sequence shown here is derived from an EMBL/GenBank/DDBJ whole genome shotgun (WGS) entry which is preliminary data.</text>
</comment>
<protein>
    <recommendedName>
        <fullName evidence="5">Sporulation lipoprotein, YhcN/YlaJ family</fullName>
    </recommendedName>
</protein>
<dbReference type="EMBL" id="JAGGKT010000006">
    <property type="protein sequence ID" value="MBP1932380.1"/>
    <property type="molecule type" value="Genomic_DNA"/>
</dbReference>
<feature type="compositionally biased region" description="Basic and acidic residues" evidence="1">
    <location>
        <begin position="57"/>
        <end position="70"/>
    </location>
</feature>
<feature type="chain" id="PRO_5046543723" description="Sporulation lipoprotein, YhcN/YlaJ family" evidence="2">
    <location>
        <begin position="22"/>
        <end position="237"/>
    </location>
</feature>
<dbReference type="RefSeq" id="WP_209810428.1">
    <property type="nucleotide sequence ID" value="NZ_JAGGKT010000006.1"/>
</dbReference>